<reference evidence="3 4" key="1">
    <citation type="journal article" date="2014" name="Nature">
        <title>The genome of the recently domesticated crop plant sugar beet (Beta vulgaris).</title>
        <authorList>
            <person name="Dohm J.C."/>
            <person name="Minoche A.E."/>
            <person name="Holtgrawe D."/>
            <person name="Capella-Gutierrez S."/>
            <person name="Zakrzewski F."/>
            <person name="Tafer H."/>
            <person name="Rupp O."/>
            <person name="Sorensen T.R."/>
            <person name="Stracke R."/>
            <person name="Reinhardt R."/>
            <person name="Goesmann A."/>
            <person name="Kraft T."/>
            <person name="Schulz B."/>
            <person name="Stadler P.F."/>
            <person name="Schmidt T."/>
            <person name="Gabaldon T."/>
            <person name="Lehrach H."/>
            <person name="Weisshaar B."/>
            <person name="Himmelbauer H."/>
        </authorList>
    </citation>
    <scope>NUCLEOTIDE SEQUENCE [LARGE SCALE GENOMIC DNA]</scope>
    <source>
        <tissue evidence="3">Taproot</tissue>
    </source>
</reference>
<gene>
    <name evidence="3" type="ORF">BVRB_3g067980</name>
</gene>
<dbReference type="PANTHER" id="PTHR12358:SF6">
    <property type="entry name" value="CERAMIDE KINASE"/>
    <property type="match status" value="1"/>
</dbReference>
<accession>A0A0J8BC10</accession>
<dbReference type="AlphaFoldDB" id="A0A0J8BC10"/>
<feature type="compositionally biased region" description="Polar residues" evidence="1">
    <location>
        <begin position="294"/>
        <end position="303"/>
    </location>
</feature>
<name>A0A0J8BC10_BETVV</name>
<dbReference type="InterPro" id="IPR050187">
    <property type="entry name" value="Lipid_Phosphate_FormReg"/>
</dbReference>
<organism evidence="3 4">
    <name type="scientific">Beta vulgaris subsp. vulgaris</name>
    <name type="common">Beet</name>
    <dbReference type="NCBI Taxonomy" id="3555"/>
    <lineage>
        <taxon>Eukaryota</taxon>
        <taxon>Viridiplantae</taxon>
        <taxon>Streptophyta</taxon>
        <taxon>Embryophyta</taxon>
        <taxon>Tracheophyta</taxon>
        <taxon>Spermatophyta</taxon>
        <taxon>Magnoliopsida</taxon>
        <taxon>eudicotyledons</taxon>
        <taxon>Gunneridae</taxon>
        <taxon>Pentapetalae</taxon>
        <taxon>Caryophyllales</taxon>
        <taxon>Chenopodiaceae</taxon>
        <taxon>Betoideae</taxon>
        <taxon>Beta</taxon>
    </lineage>
</organism>
<dbReference type="GO" id="GO:0006672">
    <property type="term" value="P:ceramide metabolic process"/>
    <property type="evidence" value="ECO:0007669"/>
    <property type="project" value="TreeGrafter"/>
</dbReference>
<sequence>MEENQNNLIAENSTSDEHFNGASSLSSLTLFLDRVGEVILSLNSIGLSWEPADSQNDDKTSCIRRENHAESTALIEFSDVYAAELADWGSVRQLTKCCFMHQDSEMYLFVVHAMQRSKTKESLWNLVEYTFGHRDQLVCQTLVKKIKLYLAKQIGRPKSLLVFVNPKSGKGNGQNIWRTVAPIFSRAKVRAQVTVTERAGHAFDLVSSMTNRQLISYDGIVAVGGDGLFNEILNGLLTSRFKTKFPPVPPDFMASPGDDPSASVLDPREINAGTYNPNEDQFPLLPTSRHSESRSPSFRTQDGECSTAVEDDVEFSFPHEWFRFGLIPAGSTDAIVICTTGARDPITSALHIVLGKRICLDIAQVVKWKATMNSDIEPSVHYTASFVGYGFYGDVITESEKYRWMGPKRYDFAGTKVFLRHRSYEAEISYLDINSKKSDPDSNDDNLNGGRKSCQGLKRKSEKIICRANCEVCNTPFSGKMKSKWLRSRGRFLSVGAAVISCRNERAPDGLVADAHLADGLLHLILIRNCSHALYLWHLTNLAKKGGTPLDFKFVEHYKTPAFAFTSLGKEGVWNLDGEILRAHKLSAQVFRGLISLFANGPEV</sequence>
<feature type="domain" description="DAGKc" evidence="2">
    <location>
        <begin position="155"/>
        <end position="369"/>
    </location>
</feature>
<dbReference type="ExpressionAtlas" id="A0A0J8BC10">
    <property type="expression patterns" value="baseline and differential"/>
</dbReference>
<dbReference type="SMART" id="SM00046">
    <property type="entry name" value="DAGKc"/>
    <property type="match status" value="1"/>
</dbReference>
<dbReference type="SUPFAM" id="SSF111331">
    <property type="entry name" value="NAD kinase/diacylglycerol kinase-like"/>
    <property type="match status" value="1"/>
</dbReference>
<proteinExistence type="predicted"/>
<feature type="region of interest" description="Disordered" evidence="1">
    <location>
        <begin position="250"/>
        <end position="303"/>
    </location>
</feature>
<dbReference type="PANTHER" id="PTHR12358">
    <property type="entry name" value="SPHINGOSINE KINASE"/>
    <property type="match status" value="1"/>
</dbReference>
<dbReference type="Gene3D" id="2.60.200.40">
    <property type="match status" value="1"/>
</dbReference>
<dbReference type="GO" id="GO:0001729">
    <property type="term" value="F:ceramide kinase activity"/>
    <property type="evidence" value="ECO:0007669"/>
    <property type="project" value="TreeGrafter"/>
</dbReference>
<evidence type="ECO:0000313" key="4">
    <source>
        <dbReference type="Proteomes" id="UP000035740"/>
    </source>
</evidence>
<protein>
    <recommendedName>
        <fullName evidence="2">DAGKc domain-containing protein</fullName>
    </recommendedName>
</protein>
<dbReference type="EMBL" id="KQ090241">
    <property type="protein sequence ID" value="KMS98909.1"/>
    <property type="molecule type" value="Genomic_DNA"/>
</dbReference>
<evidence type="ECO:0000313" key="3">
    <source>
        <dbReference type="EMBL" id="KMS98909.1"/>
    </source>
</evidence>
<dbReference type="GO" id="GO:0016020">
    <property type="term" value="C:membrane"/>
    <property type="evidence" value="ECO:0007669"/>
    <property type="project" value="GOC"/>
</dbReference>
<evidence type="ECO:0000259" key="2">
    <source>
        <dbReference type="PROSITE" id="PS50146"/>
    </source>
</evidence>
<dbReference type="Proteomes" id="UP000035740">
    <property type="component" value="Unassembled WGS sequence"/>
</dbReference>
<dbReference type="InterPro" id="IPR045363">
    <property type="entry name" value="CERK_C"/>
</dbReference>
<evidence type="ECO:0000256" key="1">
    <source>
        <dbReference type="SAM" id="MobiDB-lite"/>
    </source>
</evidence>
<keyword evidence="4" id="KW-1185">Reference proteome</keyword>
<dbReference type="OrthoDB" id="530923at2759"/>
<dbReference type="Gene3D" id="3.40.50.10330">
    <property type="entry name" value="Probable inorganic polyphosphate/atp-NAD kinase, domain 1"/>
    <property type="match status" value="1"/>
</dbReference>
<dbReference type="InterPro" id="IPR016064">
    <property type="entry name" value="NAD/diacylglycerol_kinase_sf"/>
</dbReference>
<dbReference type="Pfam" id="PF19280">
    <property type="entry name" value="CERK_C"/>
    <property type="match status" value="1"/>
</dbReference>
<dbReference type="Gramene" id="KMS98909">
    <property type="protein sequence ID" value="KMS98909"/>
    <property type="gene ID" value="BVRB_3g067980"/>
</dbReference>
<dbReference type="InterPro" id="IPR001206">
    <property type="entry name" value="Diacylglycerol_kinase_cat_dom"/>
</dbReference>
<dbReference type="PROSITE" id="PS50146">
    <property type="entry name" value="DAGK"/>
    <property type="match status" value="1"/>
</dbReference>
<dbReference type="InterPro" id="IPR017438">
    <property type="entry name" value="ATP-NAD_kinase_N"/>
</dbReference>
<dbReference type="Pfam" id="PF00781">
    <property type="entry name" value="DAGK_cat"/>
    <property type="match status" value="1"/>
</dbReference>